<dbReference type="Pfam" id="PF10327">
    <property type="entry name" value="7TM_GPCR_Sri"/>
    <property type="match status" value="1"/>
</dbReference>
<organism evidence="2 3">
    <name type="scientific">Pristionchus entomophagus</name>
    <dbReference type="NCBI Taxonomy" id="358040"/>
    <lineage>
        <taxon>Eukaryota</taxon>
        <taxon>Metazoa</taxon>
        <taxon>Ecdysozoa</taxon>
        <taxon>Nematoda</taxon>
        <taxon>Chromadorea</taxon>
        <taxon>Rhabditida</taxon>
        <taxon>Rhabditina</taxon>
        <taxon>Diplogasteromorpha</taxon>
        <taxon>Diplogasteroidea</taxon>
        <taxon>Neodiplogasteridae</taxon>
        <taxon>Pristionchus</taxon>
    </lineage>
</organism>
<sequence>MEPQVYLSIEAENCIIIGHRLIFGLSTFFNIVASLCLLKQAPEMQSEMKFYLYLMQVLVFLSDVILDVAIEPITLLPIFGGYCKGVACGWMSISTSLLLTLLILCNIAFCLASCLLCRHQALITGGFKLGTKTNYAIRLGFYIIVVSPIIFGFSTRFDDSESDLLIDEHDLDWMRERGPHIIYKRTFNITTILPLWLFFVS</sequence>
<keyword evidence="1" id="KW-0472">Membrane</keyword>
<protein>
    <recommendedName>
        <fullName evidence="4">G protein-coupled receptor</fullName>
    </recommendedName>
</protein>
<feature type="transmembrane region" description="Helical" evidence="1">
    <location>
        <begin position="20"/>
        <end position="38"/>
    </location>
</feature>
<keyword evidence="1" id="KW-0812">Transmembrane</keyword>
<evidence type="ECO:0000313" key="3">
    <source>
        <dbReference type="Proteomes" id="UP001432027"/>
    </source>
</evidence>
<dbReference type="PANTHER" id="PTHR22941:SF26">
    <property type="entry name" value="SERPENTINE RECEPTOR, CLASS H"/>
    <property type="match status" value="1"/>
</dbReference>
<keyword evidence="1" id="KW-1133">Transmembrane helix</keyword>
<feature type="transmembrane region" description="Helical" evidence="1">
    <location>
        <begin position="181"/>
        <end position="200"/>
    </location>
</feature>
<evidence type="ECO:0008006" key="4">
    <source>
        <dbReference type="Google" id="ProtNLM"/>
    </source>
</evidence>
<name>A0AAV5T851_9BILA</name>
<proteinExistence type="predicted"/>
<feature type="transmembrane region" description="Helical" evidence="1">
    <location>
        <begin position="90"/>
        <end position="115"/>
    </location>
</feature>
<dbReference type="AlphaFoldDB" id="A0AAV5T851"/>
<dbReference type="InterPro" id="IPR053220">
    <property type="entry name" value="Nematode_rcpt-like_serp_H"/>
</dbReference>
<feature type="non-terminal residue" evidence="2">
    <location>
        <position position="201"/>
    </location>
</feature>
<reference evidence="2" key="1">
    <citation type="submission" date="2023-10" db="EMBL/GenBank/DDBJ databases">
        <title>Genome assembly of Pristionchus species.</title>
        <authorList>
            <person name="Yoshida K."/>
            <person name="Sommer R.J."/>
        </authorList>
    </citation>
    <scope>NUCLEOTIDE SEQUENCE</scope>
    <source>
        <strain evidence="2">RS0144</strain>
    </source>
</reference>
<comment type="caution">
    <text evidence="2">The sequence shown here is derived from an EMBL/GenBank/DDBJ whole genome shotgun (WGS) entry which is preliminary data.</text>
</comment>
<dbReference type="PANTHER" id="PTHR22941">
    <property type="entry name" value="SERPENTINE RECEPTOR"/>
    <property type="match status" value="1"/>
</dbReference>
<gene>
    <name evidence="2" type="ORF">PENTCL1PPCAC_13935</name>
</gene>
<dbReference type="EMBL" id="BTSX01000004">
    <property type="protein sequence ID" value="GMS91760.1"/>
    <property type="molecule type" value="Genomic_DNA"/>
</dbReference>
<feature type="transmembrane region" description="Helical" evidence="1">
    <location>
        <begin position="50"/>
        <end position="70"/>
    </location>
</feature>
<feature type="transmembrane region" description="Helical" evidence="1">
    <location>
        <begin position="135"/>
        <end position="154"/>
    </location>
</feature>
<accession>A0AAV5T851</accession>
<keyword evidence="3" id="KW-1185">Reference proteome</keyword>
<dbReference type="InterPro" id="IPR019429">
    <property type="entry name" value="7TM_GPCR_serpentine_rcpt_Sri"/>
</dbReference>
<dbReference type="Proteomes" id="UP001432027">
    <property type="component" value="Unassembled WGS sequence"/>
</dbReference>
<evidence type="ECO:0000313" key="2">
    <source>
        <dbReference type="EMBL" id="GMS91760.1"/>
    </source>
</evidence>
<evidence type="ECO:0000256" key="1">
    <source>
        <dbReference type="SAM" id="Phobius"/>
    </source>
</evidence>